<keyword evidence="3" id="KW-1185">Reference proteome</keyword>
<dbReference type="RefSeq" id="WP_160335092.1">
    <property type="nucleotide sequence ID" value="NZ_CALPCR010000001.1"/>
</dbReference>
<keyword evidence="1" id="KW-0812">Transmembrane</keyword>
<protein>
    <submittedName>
        <fullName evidence="2">Uncharacterized protein</fullName>
    </submittedName>
</protein>
<feature type="transmembrane region" description="Helical" evidence="1">
    <location>
        <begin position="111"/>
        <end position="131"/>
    </location>
</feature>
<dbReference type="OrthoDB" id="9923823at2"/>
<accession>A0A6L6YIY8</accession>
<organism evidence="2 3">
    <name type="scientific">Parasutterella muris</name>
    <dbReference type="NCBI Taxonomy" id="2565572"/>
    <lineage>
        <taxon>Bacteria</taxon>
        <taxon>Pseudomonadati</taxon>
        <taxon>Pseudomonadota</taxon>
        <taxon>Betaproteobacteria</taxon>
        <taxon>Burkholderiales</taxon>
        <taxon>Sutterellaceae</taxon>
        <taxon>Parasutterella</taxon>
    </lineage>
</organism>
<keyword evidence="1" id="KW-0472">Membrane</keyword>
<sequence length="140" mass="16052">MKIRWQLWFLVSFLVCGTWCIWDTMTAYSKGEALAEANWKYIQTTETKTLKDYCAKYQITGDAKTPQAIRAEVFDPQKNPLICSPTLEEARSAYGLFVQTAARKSSMRMTFMFMGAWLVILLAAFGLQTWLNRRAAKGSR</sequence>
<evidence type="ECO:0000313" key="3">
    <source>
        <dbReference type="Proteomes" id="UP000472580"/>
    </source>
</evidence>
<evidence type="ECO:0000256" key="1">
    <source>
        <dbReference type="SAM" id="Phobius"/>
    </source>
</evidence>
<dbReference type="EMBL" id="WSRP01000013">
    <property type="protein sequence ID" value="MVX56658.1"/>
    <property type="molecule type" value="Genomic_DNA"/>
</dbReference>
<dbReference type="AlphaFoldDB" id="A0A6L6YIY8"/>
<keyword evidence="1" id="KW-1133">Transmembrane helix</keyword>
<comment type="caution">
    <text evidence="2">The sequence shown here is derived from an EMBL/GenBank/DDBJ whole genome shotgun (WGS) entry which is preliminary data.</text>
</comment>
<name>A0A6L6YIY8_9BURK</name>
<evidence type="ECO:0000313" key="2">
    <source>
        <dbReference type="EMBL" id="MVX56658.1"/>
    </source>
</evidence>
<gene>
    <name evidence="2" type="ORF">E5987_05475</name>
</gene>
<proteinExistence type="predicted"/>
<reference evidence="2 3" key="1">
    <citation type="submission" date="2019-12" db="EMBL/GenBank/DDBJ databases">
        <title>Microbes associate with the intestines of laboratory mice.</title>
        <authorList>
            <person name="Navarre W."/>
            <person name="Wong E."/>
        </authorList>
    </citation>
    <scope>NUCLEOTIDE SEQUENCE [LARGE SCALE GENOMIC DNA]</scope>
    <source>
        <strain evidence="2 3">NM82_D38</strain>
    </source>
</reference>
<dbReference type="Proteomes" id="UP000472580">
    <property type="component" value="Unassembled WGS sequence"/>
</dbReference>